<dbReference type="InterPro" id="IPR004147">
    <property type="entry name" value="ABC1_dom"/>
</dbReference>
<dbReference type="EMBL" id="BDRX01000153">
    <property type="protein sequence ID" value="GBF99298.1"/>
    <property type="molecule type" value="Genomic_DNA"/>
</dbReference>
<evidence type="ECO:0000313" key="5">
    <source>
        <dbReference type="Proteomes" id="UP000247498"/>
    </source>
</evidence>
<keyword evidence="5" id="KW-1185">Reference proteome</keyword>
<dbReference type="PANTHER" id="PTHR43173">
    <property type="entry name" value="ABC1 FAMILY PROTEIN"/>
    <property type="match status" value="1"/>
</dbReference>
<feature type="domain" description="ABC1 atypical kinase-like" evidence="3">
    <location>
        <begin position="298"/>
        <end position="495"/>
    </location>
</feature>
<accession>A0A2V0PHK3</accession>
<sequence length="575" mass="59576">MGGAAATPAAFGAALSDGAVPWYVLVALLAAVVAVVAAGGSCLAALVAAGVARARRRSGGGKGAAVNGAAAPWPALMWPWRPRALNGAAAAAAAAAAPPPARAEQQHHTVSPPPGPASGAAAAANARGHGAPGSHPLALDAADDGDEFDLSEGWFDRPHGPGPHTPAAAAAAAAPPPDTPRRARPRARARGAALAAAAGAAVKAVDNGFALLASLPRTLRTLAWAVSAGVSYKRYQLRTDPLMDPEGFQKGLTALHDYWAEQLTEVCRLNGGVYIKTGQFAGAFNSMPPEYKKHLALLQDRAKPRPFATVNRVLRCELGASAEEVFAEFSAEATAAASLAQVHKARLEDGREVAVKIQYPGLRGAADADLWTLSLLSQLAAAAFPHVRLSWLYRELKRKLEEELDFGVEVAHSRRLLSQLSPSLGVALPEVHLPLCTSKILVMEWIHGYKVNDARALRRARISPRAVGVRLERAFAEMTFVHGYLHADPHPGNIMRFFGGAAAAGGRDDALSDASGDSGGGGGGGRGGGAASRAGYRLKIQSRLALIQGYTTAGALLSRALLAALHLFGQNVPLS</sequence>
<protein>
    <recommendedName>
        <fullName evidence="3">ABC1 atypical kinase-like domain-containing protein</fullName>
    </recommendedName>
</protein>
<dbReference type="PANTHER" id="PTHR43173:SF28">
    <property type="entry name" value="AARF DOMAIN CONTAINING KINASE 5"/>
    <property type="match status" value="1"/>
</dbReference>
<dbReference type="STRING" id="307507.A0A2V0PHK3"/>
<dbReference type="AlphaFoldDB" id="A0A2V0PHK3"/>
<dbReference type="Proteomes" id="UP000247498">
    <property type="component" value="Unassembled WGS sequence"/>
</dbReference>
<feature type="transmembrane region" description="Helical" evidence="2">
    <location>
        <begin position="26"/>
        <end position="52"/>
    </location>
</feature>
<evidence type="ECO:0000256" key="1">
    <source>
        <dbReference type="SAM" id="MobiDB-lite"/>
    </source>
</evidence>
<gene>
    <name evidence="4" type="ORF">Rsub_12079</name>
</gene>
<dbReference type="InParanoid" id="A0A2V0PHK3"/>
<comment type="caution">
    <text evidence="4">The sequence shown here is derived from an EMBL/GenBank/DDBJ whole genome shotgun (WGS) entry which is preliminary data.</text>
</comment>
<evidence type="ECO:0000259" key="3">
    <source>
        <dbReference type="Pfam" id="PF03109"/>
    </source>
</evidence>
<organism evidence="4 5">
    <name type="scientific">Raphidocelis subcapitata</name>
    <dbReference type="NCBI Taxonomy" id="307507"/>
    <lineage>
        <taxon>Eukaryota</taxon>
        <taxon>Viridiplantae</taxon>
        <taxon>Chlorophyta</taxon>
        <taxon>core chlorophytes</taxon>
        <taxon>Chlorophyceae</taxon>
        <taxon>CS clade</taxon>
        <taxon>Sphaeropleales</taxon>
        <taxon>Selenastraceae</taxon>
        <taxon>Raphidocelis</taxon>
    </lineage>
</organism>
<keyword evidence="2" id="KW-0472">Membrane</keyword>
<dbReference type="SUPFAM" id="SSF56112">
    <property type="entry name" value="Protein kinase-like (PK-like)"/>
    <property type="match status" value="1"/>
</dbReference>
<dbReference type="InterPro" id="IPR051130">
    <property type="entry name" value="Mito_struct-func_regulator"/>
</dbReference>
<keyword evidence="2" id="KW-1133">Transmembrane helix</keyword>
<feature type="compositionally biased region" description="Low complexity" evidence="1">
    <location>
        <begin position="117"/>
        <end position="133"/>
    </location>
</feature>
<evidence type="ECO:0000256" key="2">
    <source>
        <dbReference type="SAM" id="Phobius"/>
    </source>
</evidence>
<keyword evidence="2" id="KW-0812">Transmembrane</keyword>
<proteinExistence type="predicted"/>
<feature type="compositionally biased region" description="Acidic residues" evidence="1">
    <location>
        <begin position="141"/>
        <end position="150"/>
    </location>
</feature>
<name>A0A2V0PHK3_9CHLO</name>
<evidence type="ECO:0000313" key="4">
    <source>
        <dbReference type="EMBL" id="GBF99298.1"/>
    </source>
</evidence>
<dbReference type="OrthoDB" id="546024at2759"/>
<dbReference type="Pfam" id="PF03109">
    <property type="entry name" value="ABC1"/>
    <property type="match status" value="1"/>
</dbReference>
<dbReference type="InterPro" id="IPR011009">
    <property type="entry name" value="Kinase-like_dom_sf"/>
</dbReference>
<feature type="region of interest" description="Disordered" evidence="1">
    <location>
        <begin position="91"/>
        <end position="184"/>
    </location>
</feature>
<reference evidence="4 5" key="1">
    <citation type="journal article" date="2018" name="Sci. Rep.">
        <title>Raphidocelis subcapitata (=Pseudokirchneriella subcapitata) provides an insight into genome evolution and environmental adaptations in the Sphaeropleales.</title>
        <authorList>
            <person name="Suzuki S."/>
            <person name="Yamaguchi H."/>
            <person name="Nakajima N."/>
            <person name="Kawachi M."/>
        </authorList>
    </citation>
    <scope>NUCLEOTIDE SEQUENCE [LARGE SCALE GENOMIC DNA]</scope>
    <source>
        <strain evidence="4 5">NIES-35</strain>
    </source>
</reference>